<dbReference type="Proteomes" id="UP000004162">
    <property type="component" value="Unassembled WGS sequence"/>
</dbReference>
<dbReference type="SUPFAM" id="SSF55909">
    <property type="entry name" value="Pentein"/>
    <property type="match status" value="1"/>
</dbReference>
<proteinExistence type="predicted"/>
<accession>Q0YS53</accession>
<keyword evidence="3" id="KW-1185">Reference proteome</keyword>
<gene>
    <name evidence="2" type="ORF">CferDRAFT_1143</name>
</gene>
<dbReference type="GO" id="GO:0047632">
    <property type="term" value="F:agmatine deiminase activity"/>
    <property type="evidence" value="ECO:0007669"/>
    <property type="project" value="TreeGrafter"/>
</dbReference>
<dbReference type="GO" id="GO:0004668">
    <property type="term" value="F:protein-arginine deiminase activity"/>
    <property type="evidence" value="ECO:0007669"/>
    <property type="project" value="InterPro"/>
</dbReference>
<reference evidence="2 3" key="2">
    <citation type="submission" date="2006-07" db="EMBL/GenBank/DDBJ databases">
        <title>Sequencing of the draft genome and assembly of Chlorobium ferroxidans DSM 13031.</title>
        <authorList>
            <consortium name="US DOE Joint Genome Institute (JGI-PGF)"/>
            <person name="Copeland A."/>
            <person name="Lucas S."/>
            <person name="Lapidus A."/>
            <person name="Barry K."/>
            <person name="Glavina del Rio T."/>
            <person name="Dalin E."/>
            <person name="Tice H."/>
            <person name="Bruce D."/>
            <person name="Pitluck S."/>
            <person name="Richardson P."/>
        </authorList>
    </citation>
    <scope>NUCLEOTIDE SEQUENCE [LARGE SCALE GENOMIC DNA]</scope>
    <source>
        <strain evidence="2 3">DSM 13031</strain>
    </source>
</reference>
<dbReference type="Gene3D" id="3.75.10.10">
    <property type="entry name" value="L-arginine/glycine Amidinotransferase, Chain A"/>
    <property type="match status" value="1"/>
</dbReference>
<dbReference type="PANTHER" id="PTHR31377:SF0">
    <property type="entry name" value="AGMATINE DEIMINASE-RELATED"/>
    <property type="match status" value="1"/>
</dbReference>
<dbReference type="InterPro" id="IPR007466">
    <property type="entry name" value="Peptidyl-Arg-deiminase_porph"/>
</dbReference>
<sequence>MADPTYYMPPEWAFHKATWLSWPHRLESWPGKFEPVPAVFVEIASWLSSSEEVHINVLDEAMEREVLELLRNSRHEQLRLDRVFLHRIPTNDAWCRDHGPNFVFRESGFRTEKVILDWEYNAWGGKYEPYDDDNAVPERIAFQEQLPLVSTGIVLEGGSIDVNGKGLLLTTEACLLNPNRNPLMSRADIERELGNYLGIQKVLWLGDGIAGDDTDGHVDDMARFVNENTVVIAVEDDPADLNYEPLQENYRLLQSFTDIEGNPLQVVKLPMPSPVFFDGERLPASYANFYIANSVVLVPTYRCSRDASAIELLQNCFPGRRVVGIDCFDLVWGLGAIHCITHEEPALPV</sequence>
<dbReference type="GO" id="GO:0009446">
    <property type="term" value="P:putrescine biosynthetic process"/>
    <property type="evidence" value="ECO:0007669"/>
    <property type="project" value="InterPro"/>
</dbReference>
<dbReference type="PANTHER" id="PTHR31377">
    <property type="entry name" value="AGMATINE DEIMINASE-RELATED"/>
    <property type="match status" value="1"/>
</dbReference>
<dbReference type="RefSeq" id="WP_006366204.1">
    <property type="nucleotide sequence ID" value="NZ_AASE01000007.1"/>
</dbReference>
<comment type="caution">
    <text evidence="2">The sequence shown here is derived from an EMBL/GenBank/DDBJ whole genome shotgun (WGS) entry which is preliminary data.</text>
</comment>
<evidence type="ECO:0000313" key="3">
    <source>
        <dbReference type="Proteomes" id="UP000004162"/>
    </source>
</evidence>
<evidence type="ECO:0000256" key="1">
    <source>
        <dbReference type="ARBA" id="ARBA00022801"/>
    </source>
</evidence>
<dbReference type="AlphaFoldDB" id="Q0YS53"/>
<dbReference type="EMBL" id="AASE01000007">
    <property type="protein sequence ID" value="EAT59136.1"/>
    <property type="molecule type" value="Genomic_DNA"/>
</dbReference>
<name>Q0YS53_9CHLB</name>
<reference evidence="2 3" key="1">
    <citation type="submission" date="2006-07" db="EMBL/GenBank/DDBJ databases">
        <title>Annotation of the draft genome assembly of Chlorobium ferroxidans DSM 13031.</title>
        <authorList>
            <consortium name="US DOE Joint Genome Institute (JGI-ORNL)"/>
            <person name="Larimer F."/>
            <person name="Land M."/>
            <person name="Hauser L."/>
        </authorList>
    </citation>
    <scope>NUCLEOTIDE SEQUENCE [LARGE SCALE GENOMIC DNA]</scope>
    <source>
        <strain evidence="2 3">DSM 13031</strain>
    </source>
</reference>
<evidence type="ECO:0000313" key="2">
    <source>
        <dbReference type="EMBL" id="EAT59136.1"/>
    </source>
</evidence>
<protein>
    <submittedName>
        <fullName evidence="2">Porphyromonas-type peptidyl-arginine deiminase</fullName>
    </submittedName>
</protein>
<organism evidence="2 3">
    <name type="scientific">Chlorobium ferrooxidans DSM 13031</name>
    <dbReference type="NCBI Taxonomy" id="377431"/>
    <lineage>
        <taxon>Bacteria</taxon>
        <taxon>Pseudomonadati</taxon>
        <taxon>Chlorobiota</taxon>
        <taxon>Chlorobiia</taxon>
        <taxon>Chlorobiales</taxon>
        <taxon>Chlorobiaceae</taxon>
        <taxon>Chlorobium/Pelodictyon group</taxon>
        <taxon>Chlorobium</taxon>
    </lineage>
</organism>
<dbReference type="OrthoDB" id="9808013at2"/>
<keyword evidence="1" id="KW-0378">Hydrolase</keyword>
<dbReference type="Pfam" id="PF04371">
    <property type="entry name" value="PAD_porph"/>
    <property type="match status" value="1"/>
</dbReference>